<keyword evidence="2" id="KW-1185">Reference proteome</keyword>
<accession>A0ABV3XEZ0</accession>
<gene>
    <name evidence="1" type="ORF">ABQ292_09875</name>
</gene>
<evidence type="ECO:0000313" key="2">
    <source>
        <dbReference type="Proteomes" id="UP001560045"/>
    </source>
</evidence>
<name>A0ABV3XEZ0_9ACTN</name>
<dbReference type="Proteomes" id="UP001560045">
    <property type="component" value="Unassembled WGS sequence"/>
</dbReference>
<dbReference type="EMBL" id="JBFNXQ010000024">
    <property type="protein sequence ID" value="MEX5718668.1"/>
    <property type="molecule type" value="Genomic_DNA"/>
</dbReference>
<comment type="caution">
    <text evidence="1">The sequence shown here is derived from an EMBL/GenBank/DDBJ whole genome shotgun (WGS) entry which is preliminary data.</text>
</comment>
<reference evidence="1 2" key="1">
    <citation type="submission" date="2024-06" db="EMBL/GenBank/DDBJ databases">
        <title>Draft genome sequence of Geodermatophilus badlandi, a novel member of the Geodermatophilaceae isolated from badland sedimentary rocks in the Red desert, Wyoming, USA.</title>
        <authorList>
            <person name="Ben Tekaya S."/>
            <person name="Nouioui I."/>
            <person name="Flores G.M."/>
            <person name="Shaal M.N."/>
            <person name="Bredoire F."/>
            <person name="Basile F."/>
            <person name="Van Diepen L."/>
            <person name="Ward N.L."/>
        </authorList>
    </citation>
    <scope>NUCLEOTIDE SEQUENCE [LARGE SCALE GENOMIC DNA]</scope>
    <source>
        <strain evidence="1 2">WL48A</strain>
    </source>
</reference>
<protein>
    <submittedName>
        <fullName evidence="1">Uncharacterized protein</fullName>
    </submittedName>
</protein>
<sequence length="139" mass="15140">MSEALLHLLAITGLLVGSFAAMGLAFRLFSGQLRLDLRARRTARRRARGLEPPPEPVHRPVEQVAADLRRLAGQLDRVPAGSPQVRRRGFQAAYDDVLAEAAAQFAVPNTLATLPPGFPREVERLRVETALAEAGLSVR</sequence>
<evidence type="ECO:0000313" key="1">
    <source>
        <dbReference type="EMBL" id="MEX5718668.1"/>
    </source>
</evidence>
<dbReference type="RefSeq" id="WP_369205752.1">
    <property type="nucleotide sequence ID" value="NZ_JBFNXQ010000024.1"/>
</dbReference>
<proteinExistence type="predicted"/>
<organism evidence="1 2">
    <name type="scientific">Geodermatophilus maliterrae</name>
    <dbReference type="NCBI Taxonomy" id="3162531"/>
    <lineage>
        <taxon>Bacteria</taxon>
        <taxon>Bacillati</taxon>
        <taxon>Actinomycetota</taxon>
        <taxon>Actinomycetes</taxon>
        <taxon>Geodermatophilales</taxon>
        <taxon>Geodermatophilaceae</taxon>
        <taxon>Geodermatophilus</taxon>
    </lineage>
</organism>